<dbReference type="InterPro" id="IPR001433">
    <property type="entry name" value="OxRdtase_FAD/NAD-bd"/>
</dbReference>
<keyword evidence="5" id="KW-0812">Transmembrane</keyword>
<evidence type="ECO:0000256" key="3">
    <source>
        <dbReference type="ARBA" id="ARBA00006105"/>
    </source>
</evidence>
<evidence type="ECO:0000256" key="12">
    <source>
        <dbReference type="ARBA" id="ARBA00023136"/>
    </source>
</evidence>
<evidence type="ECO:0000256" key="6">
    <source>
        <dbReference type="ARBA" id="ARBA00022787"/>
    </source>
</evidence>
<evidence type="ECO:0000313" key="16">
    <source>
        <dbReference type="EMBL" id="ANB13760.1"/>
    </source>
</evidence>
<evidence type="ECO:0000256" key="7">
    <source>
        <dbReference type="ARBA" id="ARBA00022827"/>
    </source>
</evidence>
<accession>A0A167E869</accession>
<dbReference type="InterPro" id="IPR001709">
    <property type="entry name" value="Flavoprot_Pyr_Nucl_cyt_Rdtase"/>
</dbReference>
<dbReference type="GO" id="GO:0005741">
    <property type="term" value="C:mitochondrial outer membrane"/>
    <property type="evidence" value="ECO:0007669"/>
    <property type="project" value="UniProtKB-SubCell"/>
</dbReference>
<dbReference type="InterPro" id="IPR001834">
    <property type="entry name" value="CBR-like"/>
</dbReference>
<dbReference type="Pfam" id="PF00175">
    <property type="entry name" value="NAD_binding_1"/>
    <property type="match status" value="1"/>
</dbReference>
<feature type="binding site" evidence="14">
    <location>
        <position position="2"/>
    </location>
    <ligand>
        <name>FAD</name>
        <dbReference type="ChEBI" id="CHEBI:57692"/>
    </ligand>
</feature>
<keyword evidence="7 14" id="KW-0274">FAD</keyword>
<comment type="subcellular location">
    <subcellularLocation>
        <location evidence="2">Mitochondrion outer membrane</location>
        <topology evidence="2">Single-pass membrane protein</topology>
    </subcellularLocation>
</comment>
<gene>
    <name evidence="16" type="primary">MCR1</name>
    <name evidence="16" type="ORF">AWJ20_4705</name>
</gene>
<feature type="binding site" evidence="14">
    <location>
        <position position="1"/>
    </location>
    <ligand>
        <name>FAD</name>
        <dbReference type="ChEBI" id="CHEBI:57692"/>
    </ligand>
</feature>
<evidence type="ECO:0000256" key="11">
    <source>
        <dbReference type="ARBA" id="ARBA00023128"/>
    </source>
</evidence>
<reference evidence="16 17" key="1">
    <citation type="submission" date="2016-02" db="EMBL/GenBank/DDBJ databases">
        <title>Complete genome sequence and transcriptome regulation of the pentose utilising yeast Sugiyamaella lignohabitans.</title>
        <authorList>
            <person name="Bellasio M."/>
            <person name="Peymann A."/>
            <person name="Valli M."/>
            <person name="Sipitzky M."/>
            <person name="Graf A."/>
            <person name="Sauer M."/>
            <person name="Marx H."/>
            <person name="Mattanovich D."/>
        </authorList>
    </citation>
    <scope>NUCLEOTIDE SEQUENCE [LARGE SCALE GENOMIC DNA]</scope>
    <source>
        <strain evidence="16 17">CBS 10342</strain>
    </source>
</reference>
<evidence type="ECO:0000256" key="13">
    <source>
        <dbReference type="ARBA" id="ARBA00047682"/>
    </source>
</evidence>
<sequence>MSTHIHGLKPNDVLSFKGPLPKYQWTPNAHKEIALLGGGTGITPLYQLLQAIHKDPNDKTKVNLFYANVTKEDVLIRDEIEALIKDRPDQFKVTYFLDKPPSGWTGETGYISKEFLSKNLPKPDSENIKIFVCGPPPFYNALSGPKVSPQDQGELTGALKELGYNKDQVYKF</sequence>
<evidence type="ECO:0000313" key="17">
    <source>
        <dbReference type="Proteomes" id="UP000189580"/>
    </source>
</evidence>
<keyword evidence="4 14" id="KW-0285">Flavoprotein</keyword>
<dbReference type="KEGG" id="slb:AWJ20_4705"/>
<keyword evidence="12" id="KW-0472">Membrane</keyword>
<keyword evidence="9" id="KW-0560">Oxidoreductase</keyword>
<dbReference type="PRINTS" id="PR00406">
    <property type="entry name" value="CYTB5RDTASE"/>
</dbReference>
<comment type="catalytic activity">
    <reaction evidence="13">
        <text>2 Fe(III)-[cytochrome b5] + NADH = 2 Fe(II)-[cytochrome b5] + NAD(+) + H(+)</text>
        <dbReference type="Rhea" id="RHEA:46680"/>
        <dbReference type="Rhea" id="RHEA-COMP:10438"/>
        <dbReference type="Rhea" id="RHEA-COMP:10439"/>
        <dbReference type="ChEBI" id="CHEBI:15378"/>
        <dbReference type="ChEBI" id="CHEBI:29033"/>
        <dbReference type="ChEBI" id="CHEBI:29034"/>
        <dbReference type="ChEBI" id="CHEBI:57540"/>
        <dbReference type="ChEBI" id="CHEBI:57945"/>
        <dbReference type="EC" id="1.6.2.2"/>
    </reaction>
</comment>
<evidence type="ECO:0000256" key="14">
    <source>
        <dbReference type="PIRSR" id="PIRSR601834-1"/>
    </source>
</evidence>
<organism evidence="16 17">
    <name type="scientific">Sugiyamaella lignohabitans</name>
    <dbReference type="NCBI Taxonomy" id="796027"/>
    <lineage>
        <taxon>Eukaryota</taxon>
        <taxon>Fungi</taxon>
        <taxon>Dikarya</taxon>
        <taxon>Ascomycota</taxon>
        <taxon>Saccharomycotina</taxon>
        <taxon>Dipodascomycetes</taxon>
        <taxon>Dipodascales</taxon>
        <taxon>Trichomonascaceae</taxon>
        <taxon>Sugiyamaella</taxon>
    </lineage>
</organism>
<keyword evidence="10" id="KW-0520">NAD</keyword>
<dbReference type="RefSeq" id="XP_018736237.1">
    <property type="nucleotide sequence ID" value="XM_018881794.1"/>
</dbReference>
<feature type="domain" description="Oxidoreductase FAD/NAD(P)-binding" evidence="15">
    <location>
        <begin position="35"/>
        <end position="141"/>
    </location>
</feature>
<dbReference type="PRINTS" id="PR00371">
    <property type="entry name" value="FPNCR"/>
</dbReference>
<dbReference type="PANTHER" id="PTHR19370:SF171">
    <property type="entry name" value="NADH-CYTOCHROME B5 REDUCTASE 2"/>
    <property type="match status" value="1"/>
</dbReference>
<evidence type="ECO:0000259" key="15">
    <source>
        <dbReference type="Pfam" id="PF00175"/>
    </source>
</evidence>
<dbReference type="OrthoDB" id="432685at2759"/>
<keyword evidence="11" id="KW-0496">Mitochondrion</keyword>
<feature type="binding site" evidence="14">
    <location>
        <position position="43"/>
    </location>
    <ligand>
        <name>FAD</name>
        <dbReference type="ChEBI" id="CHEBI:57692"/>
    </ligand>
</feature>
<dbReference type="Proteomes" id="UP000189580">
    <property type="component" value="Chromosome d"/>
</dbReference>
<dbReference type="PANTHER" id="PTHR19370">
    <property type="entry name" value="NADH-CYTOCHROME B5 REDUCTASE"/>
    <property type="match status" value="1"/>
</dbReference>
<dbReference type="CDD" id="cd06183">
    <property type="entry name" value="cyt_b5_reduct_like"/>
    <property type="match status" value="1"/>
</dbReference>
<evidence type="ECO:0000256" key="4">
    <source>
        <dbReference type="ARBA" id="ARBA00022630"/>
    </source>
</evidence>
<dbReference type="InterPro" id="IPR039261">
    <property type="entry name" value="FNR_nucleotide-bd"/>
</dbReference>
<proteinExistence type="inferred from homology"/>
<keyword evidence="6" id="KW-1000">Mitochondrion outer membrane</keyword>
<evidence type="ECO:0000256" key="5">
    <source>
        <dbReference type="ARBA" id="ARBA00022692"/>
    </source>
</evidence>
<dbReference type="Gene3D" id="3.40.50.80">
    <property type="entry name" value="Nucleotide-binding domain of ferredoxin-NADP reductase (FNR) module"/>
    <property type="match status" value="1"/>
</dbReference>
<protein>
    <submittedName>
        <fullName evidence="16">Mcr1p</fullName>
    </submittedName>
</protein>
<dbReference type="SUPFAM" id="SSF52343">
    <property type="entry name" value="Ferredoxin reductase-like, C-terminal NADP-linked domain"/>
    <property type="match status" value="1"/>
</dbReference>
<evidence type="ECO:0000256" key="8">
    <source>
        <dbReference type="ARBA" id="ARBA00022989"/>
    </source>
</evidence>
<evidence type="ECO:0000256" key="2">
    <source>
        <dbReference type="ARBA" id="ARBA00004572"/>
    </source>
</evidence>
<keyword evidence="8" id="KW-1133">Transmembrane helix</keyword>
<comment type="cofactor">
    <cofactor evidence="1 14">
        <name>FAD</name>
        <dbReference type="ChEBI" id="CHEBI:57692"/>
    </cofactor>
</comment>
<dbReference type="AlphaFoldDB" id="A0A167E869"/>
<dbReference type="GO" id="GO:0090524">
    <property type="term" value="F:cytochrome-b5 reductase activity, acting on NADH"/>
    <property type="evidence" value="ECO:0007669"/>
    <property type="project" value="UniProtKB-EC"/>
</dbReference>
<evidence type="ECO:0000256" key="9">
    <source>
        <dbReference type="ARBA" id="ARBA00023002"/>
    </source>
</evidence>
<dbReference type="GeneID" id="30036866"/>
<dbReference type="FunFam" id="3.40.50.80:FF:000009">
    <property type="entry name" value="NADH-cytochrome b5 reductase"/>
    <property type="match status" value="1"/>
</dbReference>
<evidence type="ECO:0000256" key="10">
    <source>
        <dbReference type="ARBA" id="ARBA00023027"/>
    </source>
</evidence>
<evidence type="ECO:0000256" key="1">
    <source>
        <dbReference type="ARBA" id="ARBA00001974"/>
    </source>
</evidence>
<keyword evidence="17" id="KW-1185">Reference proteome</keyword>
<dbReference type="GO" id="GO:0006696">
    <property type="term" value="P:ergosterol biosynthetic process"/>
    <property type="evidence" value="ECO:0007669"/>
    <property type="project" value="TreeGrafter"/>
</dbReference>
<name>A0A167E869_9ASCO</name>
<comment type="similarity">
    <text evidence="3">Belongs to the flavoprotein pyridine nucleotide cytochrome reductase family.</text>
</comment>
<dbReference type="EMBL" id="CP014502">
    <property type="protein sequence ID" value="ANB13760.1"/>
    <property type="molecule type" value="Genomic_DNA"/>
</dbReference>